<comment type="caution">
    <text evidence="1">The sequence shown here is derived from an EMBL/GenBank/DDBJ whole genome shotgun (WGS) entry which is preliminary data.</text>
</comment>
<protein>
    <submittedName>
        <fullName evidence="1">Uncharacterized protein</fullName>
    </submittedName>
</protein>
<dbReference type="Proteomes" id="UP001497700">
    <property type="component" value="Unassembled WGS sequence"/>
</dbReference>
<evidence type="ECO:0000313" key="1">
    <source>
        <dbReference type="EMBL" id="KAI4859132.1"/>
    </source>
</evidence>
<sequence length="364" mass="37325">MTPIPPGKGLLGEKTVPTPTQYTHIRHRMAERMPSARHFFLTLLLGLLVTAGLASAVLKQQPSLHDEDSAGSDADHGHDYVVHHDDSTFSRLLSSASPQALHEFLHAYFPGTYKHGIYDSDHSAMEAVHASDPELATSIVQMAKRQQSGNDTTVPPTSTQTTDSGALTSTSTLDQTTTTQETSTSDATTTMPTSPSETSTVVDTSTVTSTSSTDSPTTPPTSDSTAATSTPGTSAGSSTGISSGTVITAFPPTTTSSSTSSTPTIPITSSIPFRSSSRDSTLGTTTTPSSTTRATRTSTFTSTLPGGAKTTITSVEVVTPGAPEEASTTSGSSGSLQSGLAPHAARKPVVELVIGAVVGGALLV</sequence>
<keyword evidence="2" id="KW-1185">Reference proteome</keyword>
<accession>A0ACB9YIA5</accession>
<reference evidence="1 2" key="1">
    <citation type="journal article" date="2022" name="New Phytol.">
        <title>Ecological generalism drives hyperdiversity of secondary metabolite gene clusters in xylarialean endophytes.</title>
        <authorList>
            <person name="Franco M.E.E."/>
            <person name="Wisecaver J.H."/>
            <person name="Arnold A.E."/>
            <person name="Ju Y.M."/>
            <person name="Slot J.C."/>
            <person name="Ahrendt S."/>
            <person name="Moore L.P."/>
            <person name="Eastman K.E."/>
            <person name="Scott K."/>
            <person name="Konkel Z."/>
            <person name="Mondo S.J."/>
            <person name="Kuo A."/>
            <person name="Hayes R.D."/>
            <person name="Haridas S."/>
            <person name="Andreopoulos B."/>
            <person name="Riley R."/>
            <person name="LaButti K."/>
            <person name="Pangilinan J."/>
            <person name="Lipzen A."/>
            <person name="Amirebrahimi M."/>
            <person name="Yan J."/>
            <person name="Adam C."/>
            <person name="Keymanesh K."/>
            <person name="Ng V."/>
            <person name="Louie K."/>
            <person name="Northen T."/>
            <person name="Drula E."/>
            <person name="Henrissat B."/>
            <person name="Hsieh H.M."/>
            <person name="Youens-Clark K."/>
            <person name="Lutzoni F."/>
            <person name="Miadlikowska J."/>
            <person name="Eastwood D.C."/>
            <person name="Hamelin R.C."/>
            <person name="Grigoriev I.V."/>
            <person name="U'Ren J.M."/>
        </authorList>
    </citation>
    <scope>NUCLEOTIDE SEQUENCE [LARGE SCALE GENOMIC DNA]</scope>
    <source>
        <strain evidence="1 2">CBS 119005</strain>
    </source>
</reference>
<proteinExistence type="predicted"/>
<evidence type="ECO:0000313" key="2">
    <source>
        <dbReference type="Proteomes" id="UP001497700"/>
    </source>
</evidence>
<gene>
    <name evidence="1" type="ORF">F4820DRAFT_467313</name>
</gene>
<name>A0ACB9YIA5_9PEZI</name>
<organism evidence="1 2">
    <name type="scientific">Hypoxylon rubiginosum</name>
    <dbReference type="NCBI Taxonomy" id="110542"/>
    <lineage>
        <taxon>Eukaryota</taxon>
        <taxon>Fungi</taxon>
        <taxon>Dikarya</taxon>
        <taxon>Ascomycota</taxon>
        <taxon>Pezizomycotina</taxon>
        <taxon>Sordariomycetes</taxon>
        <taxon>Xylariomycetidae</taxon>
        <taxon>Xylariales</taxon>
        <taxon>Hypoxylaceae</taxon>
        <taxon>Hypoxylon</taxon>
    </lineage>
</organism>
<dbReference type="EMBL" id="MU393655">
    <property type="protein sequence ID" value="KAI4859132.1"/>
    <property type="molecule type" value="Genomic_DNA"/>
</dbReference>